<feature type="compositionally biased region" description="Polar residues" evidence="4">
    <location>
        <begin position="696"/>
        <end position="705"/>
    </location>
</feature>
<evidence type="ECO:0000256" key="1">
    <source>
        <dbReference type="ARBA" id="ARBA00022603"/>
    </source>
</evidence>
<accession>A0AAD8YDN7</accession>
<dbReference type="Gene3D" id="3.20.20.330">
    <property type="entry name" value="Homocysteine-binding-like domain"/>
    <property type="match status" value="1"/>
</dbReference>
<feature type="compositionally biased region" description="Low complexity" evidence="4">
    <location>
        <begin position="59"/>
        <end position="68"/>
    </location>
</feature>
<dbReference type="Pfam" id="PF02574">
    <property type="entry name" value="S-methyl_trans"/>
    <property type="match status" value="1"/>
</dbReference>
<dbReference type="GO" id="GO:0008168">
    <property type="term" value="F:methyltransferase activity"/>
    <property type="evidence" value="ECO:0007669"/>
    <property type="project" value="UniProtKB-UniRule"/>
</dbReference>
<evidence type="ECO:0000313" key="6">
    <source>
        <dbReference type="EMBL" id="KAK1743326.1"/>
    </source>
</evidence>
<feature type="compositionally biased region" description="Polar residues" evidence="4">
    <location>
        <begin position="617"/>
        <end position="627"/>
    </location>
</feature>
<dbReference type="InterPro" id="IPR003726">
    <property type="entry name" value="HCY_dom"/>
</dbReference>
<dbReference type="GO" id="GO:0032259">
    <property type="term" value="P:methylation"/>
    <property type="evidence" value="ECO:0007669"/>
    <property type="project" value="UniProtKB-KW"/>
</dbReference>
<name>A0AAD8YDN7_9STRA</name>
<dbReference type="PANTHER" id="PTHR11103:SF18">
    <property type="entry name" value="SLR1189 PROTEIN"/>
    <property type="match status" value="1"/>
</dbReference>
<feature type="region of interest" description="Disordered" evidence="4">
    <location>
        <begin position="1"/>
        <end position="199"/>
    </location>
</feature>
<feature type="compositionally biased region" description="Pro residues" evidence="4">
    <location>
        <begin position="726"/>
        <end position="743"/>
    </location>
</feature>
<feature type="domain" description="Hcy-binding" evidence="5">
    <location>
        <begin position="1485"/>
        <end position="1835"/>
    </location>
</feature>
<feature type="compositionally biased region" description="Basic and acidic residues" evidence="4">
    <location>
        <begin position="363"/>
        <end position="376"/>
    </location>
</feature>
<dbReference type="EC" id="2.1.1.-" evidence="6"/>
<feature type="compositionally biased region" description="Polar residues" evidence="4">
    <location>
        <begin position="1147"/>
        <end position="1158"/>
    </location>
</feature>
<feature type="region of interest" description="Disordered" evidence="4">
    <location>
        <begin position="318"/>
        <end position="391"/>
    </location>
</feature>
<feature type="compositionally biased region" description="Polar residues" evidence="4">
    <location>
        <begin position="404"/>
        <end position="419"/>
    </location>
</feature>
<evidence type="ECO:0000256" key="2">
    <source>
        <dbReference type="ARBA" id="ARBA00022679"/>
    </source>
</evidence>
<feature type="binding site" evidence="3">
    <location>
        <position position="1729"/>
    </location>
    <ligand>
        <name>Zn(2+)</name>
        <dbReference type="ChEBI" id="CHEBI:29105"/>
    </ligand>
</feature>
<feature type="region of interest" description="Disordered" evidence="4">
    <location>
        <begin position="1082"/>
        <end position="1104"/>
    </location>
</feature>
<feature type="compositionally biased region" description="Basic and acidic residues" evidence="4">
    <location>
        <begin position="318"/>
        <end position="331"/>
    </location>
</feature>
<feature type="compositionally biased region" description="Polar residues" evidence="4">
    <location>
        <begin position="93"/>
        <end position="108"/>
    </location>
</feature>
<sequence length="1837" mass="198046">MTAFTERDRAKRAKLKARYNSIRPKSASGDVGTYSPIPNSPKPNPVQVNDNRDDEQLTSWSISASSSAVRDTSPPSHSNDADDTTMDAPMKSQAPSNSAARQRATQLAMTKKKLAASRKAASPMKSAYNYKPIAETQKAARPSPPIETQVNVPYTPPRVVSKRAEMAKRLAASRAATSSPLPMVRKPEPDVKNSAQVKGVAKNSVHVKSNAFAYKSQTFPDAGSVKSKSSSFEKPEIKNRFAANKAAATRSNELARLRAASPAVVAAAAVKPISKKQMGYSSSNELTVEHYESDEDESMLCDESTLCDEDLAKDAVLQKREQFRKKQEGKKTPNAISDPSIPQPNKQASGIVLDPPLPSIREQFLKKQEEKKRSKVDSGSSFLQPSNNMPDQFDYSFRNHLVSMSDSVSDPPLQSISHSSSRDIVASNPSTEIQQINEILPPPPPPSISHTTSRDIVASNPSAEIQQINEILPPPPHKTESENVSQDFGDGFGFSQEEFSHASWGLGPAFSAEIIANGDADWSRPVNCSADQQGSKSAEWAASFDAKASKYEEEDVVKEEDKENIIKTSADAPQGDIEVSPSATASVQYVDFGVGKSRGGSVDCDSIIDEEEDVDNSIVSEETTASATEFDPLSMFGGSDLSQEMEELDDNAQSKVSWAIPTISKEEDIADNSSSDQVQSVSSSSQKMTRAEDDSNSISFPSLNSGGLMKPPKPAHQLPTNNSTKAPPPPPPAKNVMKPPPDSPSGTESLESWWQSRYASSQNNDINAAVQEALLNEASSVSKKSQADSSKNTSGVSTLSTSLTPVRSNEREPSCEMNEAESCSIFSGISGLDEDGLNDSRRYQAAVTKKLLGPTAQNIDLAETEEEDIFSGVSVSNTKDLTSDGQTIPLREASAFDDSRRSIKSDMGGNSSGFTLKRANAESHSMLYGNNTVGVSTYAQSKVMNSLADGMSTVSFSSPIMQPANAASQYMRESKESLSSLPESNYGVIELKKNEKSSPANSHTSDITSSVIFGCDPPRRVAHQRYGRDHERILETNESEEADSVISKEASATMRSEQIVEGEEGNETTIANRGVSLVAPSSCDSTSQGSTFDQTKTTAIQTEGESQATSYYGLSGLRDQAKSAILSRFSCGLLDASSFAVCAPNGGQMQAESSLNGASSDSNKRSDSNNSDDTHSESPGDEFHDEFDDSNSRHSIELSSKKETSLAPPPFSPHSIRLRESSFGKGGVEVMPEDTAKATSSIGAQNELPVYKSASEAQKEAHEALLLYAYTALSVPPPKTFVEKGQGAETNPIIYPSIDGGVKEMGIMMERFRSGGIAVLKLNTHNQWQPRVLTVTKEVHVFNKTDDARYKGIDSCPKGLLWLKKFSDSEQSVASITGKKGKGGLFFSTIESVSVTKGIHPLSKKQQKGVFKDSYTFVLFSNVKGSKREIYFRVANKDDVVLLSAGFQAVIDRVKNDENLKSKGFKLTVDTLMSGGNAAAGQPHPLSPVLSPTKPLSVTRKAVANPISDHRHGARAQATRDLGWIFCSRVLANENLLQASTVEAIHYDYLAAGCDVVTTNSFVAVPRRMRQCGLATDGPAAFHRAAGLIRSAVDRARAATEIAHNGEMLQKHKKIAGCVPPLTECYFGDQVPAIEDMIPEYHLIVSTLVDCKVDIILCETLSTKREAEAIFRAISQSTSQHTPIWVSFTIKDDNPNELRSGDSLVDACSQIIELASSLKLPLEAIGVNCSTPSAITKALLCVSPLVSGGGVKLCAYGNCFQATTSEWMASLKGDNDAKTKAAERVKSAGDYDHNGYLLPHAYARYAREWADLGVQIIGGCCGSRPQHMKQVASMLRS</sequence>
<feature type="binding site" evidence="3">
    <location>
        <position position="1820"/>
    </location>
    <ligand>
        <name>Zn(2+)</name>
        <dbReference type="ChEBI" id="CHEBI:29105"/>
    </ligand>
</feature>
<dbReference type="SUPFAM" id="SSF82282">
    <property type="entry name" value="Homocysteine S-methyltransferase"/>
    <property type="match status" value="1"/>
</dbReference>
<dbReference type="Proteomes" id="UP001224775">
    <property type="component" value="Unassembled WGS sequence"/>
</dbReference>
<feature type="compositionally biased region" description="Low complexity" evidence="4">
    <location>
        <begin position="781"/>
        <end position="804"/>
    </location>
</feature>
<dbReference type="InterPro" id="IPR036589">
    <property type="entry name" value="HCY_dom_sf"/>
</dbReference>
<dbReference type="PROSITE" id="PS50970">
    <property type="entry name" value="HCY"/>
    <property type="match status" value="1"/>
</dbReference>
<gene>
    <name evidence="6" type="ORF">QTG54_005947</name>
</gene>
<keyword evidence="3" id="KW-0862">Zinc</keyword>
<keyword evidence="2 3" id="KW-0808">Transferase</keyword>
<proteinExistence type="predicted"/>
<feature type="compositionally biased region" description="Basic and acidic residues" evidence="4">
    <location>
        <begin position="1162"/>
        <end position="1182"/>
    </location>
</feature>
<feature type="region of interest" description="Disordered" evidence="4">
    <location>
        <begin position="781"/>
        <end position="818"/>
    </location>
</feature>
<feature type="region of interest" description="Disordered" evidence="4">
    <location>
        <begin position="404"/>
        <end position="427"/>
    </location>
</feature>
<dbReference type="EMBL" id="JATAAI010000009">
    <property type="protein sequence ID" value="KAK1743326.1"/>
    <property type="molecule type" value="Genomic_DNA"/>
</dbReference>
<evidence type="ECO:0000256" key="4">
    <source>
        <dbReference type="SAM" id="MobiDB-lite"/>
    </source>
</evidence>
<feature type="compositionally biased region" description="Low complexity" evidence="4">
    <location>
        <begin position="673"/>
        <end position="686"/>
    </location>
</feature>
<reference evidence="6" key="1">
    <citation type="submission" date="2023-06" db="EMBL/GenBank/DDBJ databases">
        <title>Survivors Of The Sea: Transcriptome response of Skeletonema marinoi to long-term dormancy.</title>
        <authorList>
            <person name="Pinder M.I.M."/>
            <person name="Kourtchenko O."/>
            <person name="Robertson E.K."/>
            <person name="Larsson T."/>
            <person name="Maumus F."/>
            <person name="Osuna-Cruz C.M."/>
            <person name="Vancaester E."/>
            <person name="Stenow R."/>
            <person name="Vandepoele K."/>
            <person name="Ploug H."/>
            <person name="Bruchert V."/>
            <person name="Godhe A."/>
            <person name="Topel M."/>
        </authorList>
    </citation>
    <scope>NUCLEOTIDE SEQUENCE</scope>
    <source>
        <strain evidence="6">R05AC</strain>
    </source>
</reference>
<feature type="compositionally biased region" description="Basic and acidic residues" evidence="4">
    <location>
        <begin position="1190"/>
        <end position="1204"/>
    </location>
</feature>
<comment type="cofactor">
    <cofactor evidence="3">
        <name>Zn(2+)</name>
        <dbReference type="ChEBI" id="CHEBI:29105"/>
    </cofactor>
</comment>
<comment type="caution">
    <text evidence="6">The sequence shown here is derived from an EMBL/GenBank/DDBJ whole genome shotgun (WGS) entry which is preliminary data.</text>
</comment>
<evidence type="ECO:0000256" key="3">
    <source>
        <dbReference type="PROSITE-ProRule" id="PRU00333"/>
    </source>
</evidence>
<evidence type="ECO:0000313" key="7">
    <source>
        <dbReference type="Proteomes" id="UP001224775"/>
    </source>
</evidence>
<keyword evidence="1 3" id="KW-0489">Methyltransferase</keyword>
<feature type="region of interest" description="Disordered" evidence="4">
    <location>
        <begin position="667"/>
        <end position="751"/>
    </location>
</feature>
<feature type="region of interest" description="Disordered" evidence="4">
    <location>
        <begin position="278"/>
        <end position="300"/>
    </location>
</feature>
<keyword evidence="7" id="KW-1185">Reference proteome</keyword>
<organism evidence="6 7">
    <name type="scientific">Skeletonema marinoi</name>
    <dbReference type="NCBI Taxonomy" id="267567"/>
    <lineage>
        <taxon>Eukaryota</taxon>
        <taxon>Sar</taxon>
        <taxon>Stramenopiles</taxon>
        <taxon>Ochrophyta</taxon>
        <taxon>Bacillariophyta</taxon>
        <taxon>Coscinodiscophyceae</taxon>
        <taxon>Thalassiosirophycidae</taxon>
        <taxon>Thalassiosirales</taxon>
        <taxon>Skeletonemataceae</taxon>
        <taxon>Skeletonema</taxon>
        <taxon>Skeletonema marinoi-dohrnii complex</taxon>
    </lineage>
</organism>
<dbReference type="PANTHER" id="PTHR11103">
    <property type="entry name" value="SLR1189 PROTEIN"/>
    <property type="match status" value="1"/>
</dbReference>
<dbReference type="GO" id="GO:0046872">
    <property type="term" value="F:metal ion binding"/>
    <property type="evidence" value="ECO:0007669"/>
    <property type="project" value="UniProtKB-KW"/>
</dbReference>
<feature type="binding site" evidence="3">
    <location>
        <position position="1821"/>
    </location>
    <ligand>
        <name>Zn(2+)</name>
        <dbReference type="ChEBI" id="CHEBI:29105"/>
    </ligand>
</feature>
<feature type="region of interest" description="Disordered" evidence="4">
    <location>
        <begin position="617"/>
        <end position="654"/>
    </location>
</feature>
<keyword evidence="3" id="KW-0479">Metal-binding</keyword>
<evidence type="ECO:0000259" key="5">
    <source>
        <dbReference type="PROSITE" id="PS50970"/>
    </source>
</evidence>
<protein>
    <submittedName>
        <fullName evidence="6">Homocysteine S-methyltransferase family protein</fullName>
        <ecNumber evidence="6">2.1.1.-</ecNumber>
    </submittedName>
</protein>
<feature type="compositionally biased region" description="Polar residues" evidence="4">
    <location>
        <begin position="377"/>
        <end position="390"/>
    </location>
</feature>
<feature type="region of interest" description="Disordered" evidence="4">
    <location>
        <begin position="1147"/>
        <end position="1218"/>
    </location>
</feature>
<feature type="compositionally biased region" description="Polar residues" evidence="4">
    <location>
        <begin position="69"/>
        <end position="78"/>
    </location>
</feature>